<dbReference type="InterPro" id="IPR050471">
    <property type="entry name" value="AB_hydrolase"/>
</dbReference>
<dbReference type="Proteomes" id="UP000660611">
    <property type="component" value="Unassembled WGS sequence"/>
</dbReference>
<gene>
    <name evidence="2" type="ORF">Dsi01nite_033340</name>
</gene>
<dbReference type="InterPro" id="IPR000073">
    <property type="entry name" value="AB_hydrolase_1"/>
</dbReference>
<evidence type="ECO:0000259" key="1">
    <source>
        <dbReference type="Pfam" id="PF00561"/>
    </source>
</evidence>
<dbReference type="InterPro" id="IPR029058">
    <property type="entry name" value="AB_hydrolase_fold"/>
</dbReference>
<reference evidence="2" key="1">
    <citation type="submission" date="2021-01" db="EMBL/GenBank/DDBJ databases">
        <title>Whole genome shotgun sequence of Dactylosporangium siamense NBRC 106093.</title>
        <authorList>
            <person name="Komaki H."/>
            <person name="Tamura T."/>
        </authorList>
    </citation>
    <scope>NUCLEOTIDE SEQUENCE</scope>
    <source>
        <strain evidence="2">NBRC 106093</strain>
    </source>
</reference>
<evidence type="ECO:0000313" key="3">
    <source>
        <dbReference type="Proteomes" id="UP000660611"/>
    </source>
</evidence>
<proteinExistence type="predicted"/>
<dbReference type="SUPFAM" id="SSF53474">
    <property type="entry name" value="alpha/beta-Hydrolases"/>
    <property type="match status" value="1"/>
</dbReference>
<dbReference type="Gene3D" id="3.40.50.1820">
    <property type="entry name" value="alpha/beta hydrolase"/>
    <property type="match status" value="1"/>
</dbReference>
<name>A0A919PNA2_9ACTN</name>
<dbReference type="PANTHER" id="PTHR43433:SF5">
    <property type="entry name" value="AB HYDROLASE-1 DOMAIN-CONTAINING PROTEIN"/>
    <property type="match status" value="1"/>
</dbReference>
<dbReference type="PANTHER" id="PTHR43433">
    <property type="entry name" value="HYDROLASE, ALPHA/BETA FOLD FAMILY PROTEIN"/>
    <property type="match status" value="1"/>
</dbReference>
<keyword evidence="2" id="KW-0378">Hydrolase</keyword>
<keyword evidence="3" id="KW-1185">Reference proteome</keyword>
<dbReference type="AlphaFoldDB" id="A0A919PNA2"/>
<organism evidence="2 3">
    <name type="scientific">Dactylosporangium siamense</name>
    <dbReference type="NCBI Taxonomy" id="685454"/>
    <lineage>
        <taxon>Bacteria</taxon>
        <taxon>Bacillati</taxon>
        <taxon>Actinomycetota</taxon>
        <taxon>Actinomycetes</taxon>
        <taxon>Micromonosporales</taxon>
        <taxon>Micromonosporaceae</taxon>
        <taxon>Dactylosporangium</taxon>
    </lineage>
</organism>
<dbReference type="GO" id="GO:0004806">
    <property type="term" value="F:triacylglycerol lipase activity"/>
    <property type="evidence" value="ECO:0007669"/>
    <property type="project" value="TreeGrafter"/>
</dbReference>
<evidence type="ECO:0000313" key="2">
    <source>
        <dbReference type="EMBL" id="GIG45293.1"/>
    </source>
</evidence>
<feature type="domain" description="AB hydrolase-1" evidence="1">
    <location>
        <begin position="48"/>
        <end position="305"/>
    </location>
</feature>
<dbReference type="GO" id="GO:0046503">
    <property type="term" value="P:glycerolipid catabolic process"/>
    <property type="evidence" value="ECO:0007669"/>
    <property type="project" value="TreeGrafter"/>
</dbReference>
<sequence length="322" mass="34290">MFDDNRQGLVADPATATVRGMLTGDEKFVGSGRVRLWTQRFGRPADPTVLLVMGTSTQGIGWPDELVESVVDSGRQVIRFDHRDTGRSGSVDFTTHPYALADMAADTAAVLDGYDVTAAHIVGTSLGAAIGQWLAVHRADRVRTLIAMASSPMGNNPGPAWARAMAGQPAAADELPPPDARFLEHVLASVKAPRRTAQQRMDADVQTWRVLNGDALPFDEPAARRFVEHCYARAGNIAAASNHDLAGRRWDDGRRASLSSITAPTLVLHGSDDPLLPPAHGAALAAQVPAAHLEIVPGMGHHPFFSPGLTARIADVIVHHTA</sequence>
<dbReference type="RefSeq" id="WP_239135938.1">
    <property type="nucleotide sequence ID" value="NZ_BAAAVW010000009.1"/>
</dbReference>
<protein>
    <submittedName>
        <fullName evidence="2">Hydrolase</fullName>
    </submittedName>
</protein>
<dbReference type="Pfam" id="PF00561">
    <property type="entry name" value="Abhydrolase_1"/>
    <property type="match status" value="1"/>
</dbReference>
<dbReference type="EMBL" id="BONQ01000050">
    <property type="protein sequence ID" value="GIG45293.1"/>
    <property type="molecule type" value="Genomic_DNA"/>
</dbReference>
<accession>A0A919PNA2</accession>
<comment type="caution">
    <text evidence="2">The sequence shown here is derived from an EMBL/GenBank/DDBJ whole genome shotgun (WGS) entry which is preliminary data.</text>
</comment>